<evidence type="ECO:0000313" key="1">
    <source>
        <dbReference type="EMBL" id="KAJ7426792.1"/>
    </source>
</evidence>
<gene>
    <name evidence="1" type="ORF">WISP_12779</name>
</gene>
<protein>
    <submittedName>
        <fullName evidence="1">Uncharacterized protein</fullName>
    </submittedName>
</protein>
<proteinExistence type="predicted"/>
<reference evidence="1" key="1">
    <citation type="submission" date="2019-10" db="EMBL/GenBank/DDBJ databases">
        <authorList>
            <person name="Soares A.E.R."/>
            <person name="Aleixo A."/>
            <person name="Schneider P."/>
            <person name="Miyaki C.Y."/>
            <person name="Schneider M.P."/>
            <person name="Mello C."/>
            <person name="Vasconcelos A.T.R."/>
        </authorList>
    </citation>
    <scope>NUCLEOTIDE SEQUENCE</scope>
    <source>
        <tissue evidence="1">Muscle</tissue>
    </source>
</reference>
<keyword evidence="2" id="KW-1185">Reference proteome</keyword>
<sequence length="92" mass="9853">MLRSQKMLPLLENIVEYLINGILALRREGILPCAELLFEGTTASGLAVAVVCTIQDCPDSSVQANMPQLPGHGVCWSWTGGFVLLVLGSLVL</sequence>
<dbReference type="Proteomes" id="UP001145742">
    <property type="component" value="Unassembled WGS sequence"/>
</dbReference>
<dbReference type="EMBL" id="WHWB01032141">
    <property type="protein sequence ID" value="KAJ7426792.1"/>
    <property type="molecule type" value="Genomic_DNA"/>
</dbReference>
<comment type="caution">
    <text evidence="1">The sequence shown here is derived from an EMBL/GenBank/DDBJ whole genome shotgun (WGS) entry which is preliminary data.</text>
</comment>
<accession>A0ABQ9DQU8</accession>
<evidence type="ECO:0000313" key="2">
    <source>
        <dbReference type="Proteomes" id="UP001145742"/>
    </source>
</evidence>
<name>A0ABQ9DQU8_9PASS</name>
<organism evidence="1 2">
    <name type="scientific">Willisornis vidua</name>
    <name type="common">Xingu scale-backed antbird</name>
    <dbReference type="NCBI Taxonomy" id="1566151"/>
    <lineage>
        <taxon>Eukaryota</taxon>
        <taxon>Metazoa</taxon>
        <taxon>Chordata</taxon>
        <taxon>Craniata</taxon>
        <taxon>Vertebrata</taxon>
        <taxon>Euteleostomi</taxon>
        <taxon>Archelosauria</taxon>
        <taxon>Archosauria</taxon>
        <taxon>Dinosauria</taxon>
        <taxon>Saurischia</taxon>
        <taxon>Theropoda</taxon>
        <taxon>Coelurosauria</taxon>
        <taxon>Aves</taxon>
        <taxon>Neognathae</taxon>
        <taxon>Neoaves</taxon>
        <taxon>Telluraves</taxon>
        <taxon>Australaves</taxon>
        <taxon>Passeriformes</taxon>
        <taxon>Thamnophilidae</taxon>
        <taxon>Willisornis</taxon>
    </lineage>
</organism>